<proteinExistence type="predicted"/>
<feature type="compositionally biased region" description="Polar residues" evidence="1">
    <location>
        <begin position="123"/>
        <end position="138"/>
    </location>
</feature>
<comment type="caution">
    <text evidence="2">The sequence shown here is derived from an EMBL/GenBank/DDBJ whole genome shotgun (WGS) entry which is preliminary data.</text>
</comment>
<gene>
    <name evidence="2" type="ORF">HJG60_011405</name>
</gene>
<protein>
    <submittedName>
        <fullName evidence="2">Uncharacterized protein</fullName>
    </submittedName>
</protein>
<dbReference type="EMBL" id="JABVXQ010000006">
    <property type="protein sequence ID" value="KAF6104490.1"/>
    <property type="molecule type" value="Genomic_DNA"/>
</dbReference>
<dbReference type="Proteomes" id="UP000664940">
    <property type="component" value="Unassembled WGS sequence"/>
</dbReference>
<organism evidence="2 3">
    <name type="scientific">Phyllostomus discolor</name>
    <name type="common">pale spear-nosed bat</name>
    <dbReference type="NCBI Taxonomy" id="89673"/>
    <lineage>
        <taxon>Eukaryota</taxon>
        <taxon>Metazoa</taxon>
        <taxon>Chordata</taxon>
        <taxon>Craniata</taxon>
        <taxon>Vertebrata</taxon>
        <taxon>Euteleostomi</taxon>
        <taxon>Mammalia</taxon>
        <taxon>Eutheria</taxon>
        <taxon>Laurasiatheria</taxon>
        <taxon>Chiroptera</taxon>
        <taxon>Yangochiroptera</taxon>
        <taxon>Phyllostomidae</taxon>
        <taxon>Phyllostominae</taxon>
        <taxon>Phyllostomus</taxon>
    </lineage>
</organism>
<sequence length="159" mass="16805">MEMTRRALGVRATGDSEPLSSMWAQQRWPGGGRREVQKHSGGYGDSRGEGVMTPPPPLTPRARRTPWPELPACRAGLLVGMGAGQHSGQGAGGCPACCQEPLASTGPPGLHPTHSLDRWAEPLTSNQPSQSEVTSTLSEAPPHPVPRRDCLGAPPLWGH</sequence>
<evidence type="ECO:0000313" key="2">
    <source>
        <dbReference type="EMBL" id="KAF6104490.1"/>
    </source>
</evidence>
<evidence type="ECO:0000313" key="3">
    <source>
        <dbReference type="Proteomes" id="UP000664940"/>
    </source>
</evidence>
<dbReference type="AlphaFoldDB" id="A0A834A2M9"/>
<evidence type="ECO:0000256" key="1">
    <source>
        <dbReference type="SAM" id="MobiDB-lite"/>
    </source>
</evidence>
<feature type="region of interest" description="Disordered" evidence="1">
    <location>
        <begin position="1"/>
        <end position="67"/>
    </location>
</feature>
<accession>A0A834A2M9</accession>
<feature type="region of interest" description="Disordered" evidence="1">
    <location>
        <begin position="100"/>
        <end position="159"/>
    </location>
</feature>
<reference evidence="2 3" key="1">
    <citation type="journal article" date="2020" name="Nature">
        <title>Six reference-quality genomes reveal evolution of bat adaptations.</title>
        <authorList>
            <person name="Jebb D."/>
            <person name="Huang Z."/>
            <person name="Pippel M."/>
            <person name="Hughes G.M."/>
            <person name="Lavrichenko K."/>
            <person name="Devanna P."/>
            <person name="Winkler S."/>
            <person name="Jermiin L.S."/>
            <person name="Skirmuntt E.C."/>
            <person name="Katzourakis A."/>
            <person name="Burkitt-Gray L."/>
            <person name="Ray D.A."/>
            <person name="Sullivan K.A.M."/>
            <person name="Roscito J.G."/>
            <person name="Kirilenko B.M."/>
            <person name="Davalos L.M."/>
            <person name="Corthals A.P."/>
            <person name="Power M.L."/>
            <person name="Jones G."/>
            <person name="Ransome R.D."/>
            <person name="Dechmann D.K.N."/>
            <person name="Locatelli A.G."/>
            <person name="Puechmaille S.J."/>
            <person name="Fedrigo O."/>
            <person name="Jarvis E.D."/>
            <person name="Hiller M."/>
            <person name="Vernes S.C."/>
            <person name="Myers E.W."/>
            <person name="Teeling E.C."/>
        </authorList>
    </citation>
    <scope>NUCLEOTIDE SEQUENCE [LARGE SCALE GENOMIC DNA]</scope>
    <source>
        <strain evidence="2">Bat1K_MPI-CBG_1</strain>
    </source>
</reference>
<name>A0A834A2M9_9CHIR</name>